<reference evidence="1" key="1">
    <citation type="submission" date="2019-08" db="EMBL/GenBank/DDBJ databases">
        <authorList>
            <person name="Kucharzyk K."/>
            <person name="Murdoch R.W."/>
            <person name="Higgins S."/>
            <person name="Loffler F."/>
        </authorList>
    </citation>
    <scope>NUCLEOTIDE SEQUENCE</scope>
</reference>
<dbReference type="EMBL" id="VSSQ01044387">
    <property type="protein sequence ID" value="MPM98203.1"/>
    <property type="molecule type" value="Genomic_DNA"/>
</dbReference>
<dbReference type="InterPro" id="IPR007607">
    <property type="entry name" value="BacA/B"/>
</dbReference>
<evidence type="ECO:0008006" key="2">
    <source>
        <dbReference type="Google" id="ProtNLM"/>
    </source>
</evidence>
<gene>
    <name evidence="1" type="ORF">SDC9_145387</name>
</gene>
<comment type="caution">
    <text evidence="1">The sequence shown here is derived from an EMBL/GenBank/DDBJ whole genome shotgun (WGS) entry which is preliminary data.</text>
</comment>
<dbReference type="Pfam" id="PF04519">
    <property type="entry name" value="Bactofilin"/>
    <property type="match status" value="1"/>
</dbReference>
<accession>A0A645EBP5</accession>
<name>A0A645EBP5_9ZZZZ</name>
<proteinExistence type="predicted"/>
<organism evidence="1">
    <name type="scientific">bioreactor metagenome</name>
    <dbReference type="NCBI Taxonomy" id="1076179"/>
    <lineage>
        <taxon>unclassified sequences</taxon>
        <taxon>metagenomes</taxon>
        <taxon>ecological metagenomes</taxon>
    </lineage>
</organism>
<protein>
    <recommendedName>
        <fullName evidence="2">Polymer-forming cytoskeletal</fullName>
    </recommendedName>
</protein>
<sequence length="82" mass="8586">MAKETTTNSGSIYNALTQGSVITGNIISDNDFRIDGEVQGDMQCKGKVIIGQTGLLKGKIICANAEIIGTVIGDIQVTDTII</sequence>
<evidence type="ECO:0000313" key="1">
    <source>
        <dbReference type="EMBL" id="MPM98203.1"/>
    </source>
</evidence>
<dbReference type="AlphaFoldDB" id="A0A645EBP5"/>